<name>A0A098MG75_9BACL</name>
<organism evidence="2 3">
    <name type="scientific">Paenibacillus wynnii</name>
    <dbReference type="NCBI Taxonomy" id="268407"/>
    <lineage>
        <taxon>Bacteria</taxon>
        <taxon>Bacillati</taxon>
        <taxon>Bacillota</taxon>
        <taxon>Bacilli</taxon>
        <taxon>Bacillales</taxon>
        <taxon>Paenibacillaceae</taxon>
        <taxon>Paenibacillus</taxon>
    </lineage>
</organism>
<proteinExistence type="predicted"/>
<keyword evidence="1" id="KW-0472">Membrane</keyword>
<accession>A0A098MG75</accession>
<sequence>MNIAAWSIVISEIAFWIVILMGLIARYIFKREKLGFVLLALTPVIDCILLVITSIDLHRGSTATTAHALAAVYIAVSLVFGKGMIHWADQRFRYLVTKEGSKPGRKYGIEFAKHYFRGWVKHVISFLIGAGILFGLITYIDDPTRTEALSSVLQIWSIVLGFDFIITVTYFIWPRKAKVLNCD</sequence>
<evidence type="ECO:0000313" key="3">
    <source>
        <dbReference type="Proteomes" id="UP000029734"/>
    </source>
</evidence>
<dbReference type="Proteomes" id="UP000029734">
    <property type="component" value="Unassembled WGS sequence"/>
</dbReference>
<evidence type="ECO:0000256" key="1">
    <source>
        <dbReference type="SAM" id="Phobius"/>
    </source>
</evidence>
<protein>
    <submittedName>
        <fullName evidence="2">Membrane protein</fullName>
    </submittedName>
</protein>
<reference evidence="2 3" key="2">
    <citation type="submission" date="2014-10" db="EMBL/GenBank/DDBJ databases">
        <title>Comparative genomics of the Paenibacillus odorifer group.</title>
        <authorList>
            <person name="Tsai Y.-C."/>
            <person name="Martin N."/>
            <person name="Korlach J."/>
            <person name="Wiedmann M."/>
        </authorList>
    </citation>
    <scope>NUCLEOTIDE SEQUENCE [LARGE SCALE GENOMIC DNA]</scope>
    <source>
        <strain evidence="2 3">DSM 18334</strain>
    </source>
</reference>
<reference evidence="2 3" key="1">
    <citation type="submission" date="2014-08" db="EMBL/GenBank/DDBJ databases">
        <authorList>
            <person name="den Bakker H.C."/>
        </authorList>
    </citation>
    <scope>NUCLEOTIDE SEQUENCE [LARGE SCALE GENOMIC DNA]</scope>
    <source>
        <strain evidence="2 3">DSM 18334</strain>
    </source>
</reference>
<dbReference type="RefSeq" id="WP_036647937.1">
    <property type="nucleotide sequence ID" value="NZ_JQCR01000001.1"/>
</dbReference>
<dbReference type="STRING" id="268407.PWYN_02480"/>
<dbReference type="EMBL" id="JQCR01000001">
    <property type="protein sequence ID" value="KGE21043.1"/>
    <property type="molecule type" value="Genomic_DNA"/>
</dbReference>
<keyword evidence="3" id="KW-1185">Reference proteome</keyword>
<evidence type="ECO:0000313" key="2">
    <source>
        <dbReference type="EMBL" id="KGE21043.1"/>
    </source>
</evidence>
<feature type="transmembrane region" description="Helical" evidence="1">
    <location>
        <begin position="67"/>
        <end position="85"/>
    </location>
</feature>
<feature type="transmembrane region" description="Helical" evidence="1">
    <location>
        <begin position="6"/>
        <end position="29"/>
    </location>
</feature>
<feature type="transmembrane region" description="Helical" evidence="1">
    <location>
        <begin position="36"/>
        <end position="55"/>
    </location>
</feature>
<keyword evidence="1" id="KW-0812">Transmembrane</keyword>
<feature type="transmembrane region" description="Helical" evidence="1">
    <location>
        <begin position="152"/>
        <end position="173"/>
    </location>
</feature>
<feature type="transmembrane region" description="Helical" evidence="1">
    <location>
        <begin position="123"/>
        <end position="140"/>
    </location>
</feature>
<comment type="caution">
    <text evidence="2">The sequence shown here is derived from an EMBL/GenBank/DDBJ whole genome shotgun (WGS) entry which is preliminary data.</text>
</comment>
<dbReference type="AlphaFoldDB" id="A0A098MG75"/>
<dbReference type="OrthoDB" id="2082317at2"/>
<gene>
    <name evidence="2" type="ORF">PWYN_02480</name>
</gene>
<dbReference type="eggNOG" id="ENOG502ZBQP">
    <property type="taxonomic scope" value="Bacteria"/>
</dbReference>
<keyword evidence="1" id="KW-1133">Transmembrane helix</keyword>